<dbReference type="InterPro" id="IPR008780">
    <property type="entry name" value="Plasmodium_Vir"/>
</dbReference>
<dbReference type="EMBL" id="FLQW01006561">
    <property type="protein sequence ID" value="SBT00679.1"/>
    <property type="molecule type" value="Genomic_DNA"/>
</dbReference>
<evidence type="ECO:0000256" key="2">
    <source>
        <dbReference type="SAM" id="Phobius"/>
    </source>
</evidence>
<evidence type="ECO:0000313" key="3">
    <source>
        <dbReference type="EMBL" id="SBT00679.1"/>
    </source>
</evidence>
<protein>
    <submittedName>
        <fullName evidence="3">PIR Superfamily Protein</fullName>
    </submittedName>
</protein>
<keyword evidence="2" id="KW-1133">Transmembrane helix</keyword>
<keyword evidence="2" id="KW-0472">Membrane</keyword>
<feature type="compositionally biased region" description="Polar residues" evidence="1">
    <location>
        <begin position="321"/>
        <end position="347"/>
    </location>
</feature>
<keyword evidence="2" id="KW-0812">Transmembrane</keyword>
<dbReference type="Proteomes" id="UP000078597">
    <property type="component" value="Unassembled WGS sequence"/>
</dbReference>
<accession>A0A1A8XA31</accession>
<feature type="transmembrane region" description="Helical" evidence="2">
    <location>
        <begin position="425"/>
        <end position="446"/>
    </location>
</feature>
<reference evidence="4" key="1">
    <citation type="submission" date="2016-05" db="EMBL/GenBank/DDBJ databases">
        <authorList>
            <person name="Naeem Raeece"/>
        </authorList>
    </citation>
    <scope>NUCLEOTIDE SEQUENCE [LARGE SCALE GENOMIC DNA]</scope>
</reference>
<sequence>MEETSDSVLFNIQNKILEGSPSSDIYNVLNEKVNESQYDEKCKTLQNTQNNVIEGSYELCKQILRNAKNLSERYNRPKYNYHCSHYKHWVYNKLKEILGNNSENSKLKTLISKFSEARKNIVATYNAQFCKFELEHNTLQELNDKIEEKYLFDYFENYDSIKTYSTCQSVSFDKYKEYISNISKLYSKHKSKNKCCIDSFWSDCPDYFKCQNEFDPNTLLSSLNDKNNNNCDILKTLEKPSEPSNSLNSQRDFKDSVYLFRCTDITDDIYGEGTRKGGARKCHVFSASPNSLNNRYSPYNDSFYRVHRTTSVLTEKLGSNKAGSDKTNSLESTGKQSEQSQITSSHSGILDQEEAKKTVEQDCAKYGLVKGILGGCREPSIRETLMIGAKRDTYAPQGRVTYSPEGITVLLRNSDIKSNIFNNNILRFGIAFTLIVGITSIIYMYYKFTPFGRRFHKKVPKKRRIDDYYYDDPHMRHFIIRAPKSDKRKAGSRRLRFSYYSR</sequence>
<dbReference type="VEuPathDB" id="PlasmoDB:PmUG01_00066200"/>
<evidence type="ECO:0000256" key="1">
    <source>
        <dbReference type="SAM" id="MobiDB-lite"/>
    </source>
</evidence>
<feature type="region of interest" description="Disordered" evidence="1">
    <location>
        <begin position="315"/>
        <end position="353"/>
    </location>
</feature>
<organism evidence="3 4">
    <name type="scientific">Plasmodium malariae</name>
    <dbReference type="NCBI Taxonomy" id="5858"/>
    <lineage>
        <taxon>Eukaryota</taxon>
        <taxon>Sar</taxon>
        <taxon>Alveolata</taxon>
        <taxon>Apicomplexa</taxon>
        <taxon>Aconoidasida</taxon>
        <taxon>Haemosporida</taxon>
        <taxon>Plasmodiidae</taxon>
        <taxon>Plasmodium</taxon>
        <taxon>Plasmodium (Plasmodium)</taxon>
    </lineage>
</organism>
<name>A0A1A8XA31_PLAMA</name>
<dbReference type="Pfam" id="PF05795">
    <property type="entry name" value="Plasmodium_Vir"/>
    <property type="match status" value="1"/>
</dbReference>
<evidence type="ECO:0000313" key="4">
    <source>
        <dbReference type="Proteomes" id="UP000078597"/>
    </source>
</evidence>
<proteinExistence type="predicted"/>
<gene>
    <name evidence="3" type="ORF">PMALA_077630</name>
</gene>
<dbReference type="AlphaFoldDB" id="A0A1A8XA31"/>